<accession>A0A225Q266</accession>
<reference evidence="3 4" key="1">
    <citation type="submission" date="2014-10" db="EMBL/GenBank/DDBJ databases">
        <title>Genome sequence of Ponticoccus sp. strain UMTAT08 isolated from clonal culture of toxic dinoflagellate Alexandrium tamiyavanichii.</title>
        <authorList>
            <person name="Gan H.Y."/>
            <person name="Muhd D.-D."/>
            <person name="Mohd Noor M.E."/>
            <person name="Yeong Y.S."/>
            <person name="Usup G."/>
        </authorList>
    </citation>
    <scope>NUCLEOTIDE SEQUENCE [LARGE SCALE GENOMIC DNA]</scope>
    <source>
        <strain evidence="3 4">UMTAT08</strain>
    </source>
</reference>
<dbReference type="SUPFAM" id="SSF55874">
    <property type="entry name" value="ATPase domain of HSP90 chaperone/DNA topoisomerase II/histidine kinase"/>
    <property type="match status" value="1"/>
</dbReference>
<dbReference type="Proteomes" id="UP000030960">
    <property type="component" value="Unassembled WGS sequence"/>
</dbReference>
<organism evidence="3 4">
    <name type="scientific">Mameliella alba</name>
    <dbReference type="NCBI Taxonomy" id="561184"/>
    <lineage>
        <taxon>Bacteria</taxon>
        <taxon>Pseudomonadati</taxon>
        <taxon>Pseudomonadota</taxon>
        <taxon>Alphaproteobacteria</taxon>
        <taxon>Rhodobacterales</taxon>
        <taxon>Roseobacteraceae</taxon>
        <taxon>Mameliella</taxon>
    </lineage>
</organism>
<evidence type="ECO:0000313" key="3">
    <source>
        <dbReference type="EMBL" id="KHQ55138.1"/>
    </source>
</evidence>
<dbReference type="InterPro" id="IPR036890">
    <property type="entry name" value="HATPase_C_sf"/>
</dbReference>
<dbReference type="Pfam" id="PF13581">
    <property type="entry name" value="HATPase_c_2"/>
    <property type="match status" value="1"/>
</dbReference>
<comment type="caution">
    <text evidence="3">The sequence shown here is derived from an EMBL/GenBank/DDBJ whole genome shotgun (WGS) entry which is preliminary data.</text>
</comment>
<evidence type="ECO:0000256" key="1">
    <source>
        <dbReference type="ARBA" id="ARBA00022527"/>
    </source>
</evidence>
<protein>
    <submittedName>
        <fullName evidence="3">Putative Anti-sigma B factor</fullName>
    </submittedName>
</protein>
<accession>A0A0B3S830</accession>
<dbReference type="CDD" id="cd16936">
    <property type="entry name" value="HATPase_RsbW-like"/>
    <property type="match status" value="1"/>
</dbReference>
<sequence>MQAERLEDGAFLVCCRMDSTAEDVRATLTGINELLQGQEMAPPRDSNWELVIAEVLNNIVEHAYEDRAGGDILLRLVFSPDRLSVEFTDFGQPMPSGTPPSGAPVDLDVSVEELPEGGFGWFLIRSLSENLDYHHDGESNRLRLSIPLR</sequence>
<evidence type="ECO:0000313" key="4">
    <source>
        <dbReference type="Proteomes" id="UP000030960"/>
    </source>
</evidence>
<name>A0A0B3S830_9RHOB</name>
<dbReference type="PANTHER" id="PTHR35526">
    <property type="entry name" value="ANTI-SIGMA-F FACTOR RSBW-RELATED"/>
    <property type="match status" value="1"/>
</dbReference>
<keyword evidence="1" id="KW-0723">Serine/threonine-protein kinase</keyword>
<proteinExistence type="predicted"/>
<keyword evidence="1" id="KW-0418">Kinase</keyword>
<evidence type="ECO:0000259" key="2">
    <source>
        <dbReference type="Pfam" id="PF13581"/>
    </source>
</evidence>
<dbReference type="InterPro" id="IPR050267">
    <property type="entry name" value="Anti-sigma-factor_SerPK"/>
</dbReference>
<keyword evidence="1" id="KW-0808">Transferase</keyword>
<dbReference type="AlphaFoldDB" id="A0A0B3S830"/>
<dbReference type="RefSeq" id="WP_052244205.1">
    <property type="nucleotide sequence ID" value="NZ_JAHVJH010000003.1"/>
</dbReference>
<dbReference type="STRING" id="561184.SAMN05216376_103178"/>
<keyword evidence="4" id="KW-1185">Reference proteome</keyword>
<dbReference type="GO" id="GO:0004674">
    <property type="term" value="F:protein serine/threonine kinase activity"/>
    <property type="evidence" value="ECO:0007669"/>
    <property type="project" value="UniProtKB-KW"/>
</dbReference>
<feature type="domain" description="Histidine kinase/HSP90-like ATPase" evidence="2">
    <location>
        <begin position="19"/>
        <end position="145"/>
    </location>
</feature>
<dbReference type="OrthoDB" id="9792240at2"/>
<dbReference type="EMBL" id="JSUQ01000001">
    <property type="protein sequence ID" value="KHQ55138.1"/>
    <property type="molecule type" value="Genomic_DNA"/>
</dbReference>
<dbReference type="Gene3D" id="3.30.565.10">
    <property type="entry name" value="Histidine kinase-like ATPase, C-terminal domain"/>
    <property type="match status" value="1"/>
</dbReference>
<dbReference type="InterPro" id="IPR003594">
    <property type="entry name" value="HATPase_dom"/>
</dbReference>
<gene>
    <name evidence="3" type="ORF">OA50_00174</name>
</gene>
<dbReference type="PANTHER" id="PTHR35526:SF3">
    <property type="entry name" value="ANTI-SIGMA-F FACTOR RSBW"/>
    <property type="match status" value="1"/>
</dbReference>